<dbReference type="InterPro" id="IPR051261">
    <property type="entry name" value="NLR"/>
</dbReference>
<gene>
    <name evidence="9" type="ORF">ACEWY4_017318</name>
</gene>
<dbReference type="PROSITE" id="PS51450">
    <property type="entry name" value="LRR"/>
    <property type="match status" value="1"/>
</dbReference>
<dbReference type="InterPro" id="IPR007111">
    <property type="entry name" value="NACHT_NTPase"/>
</dbReference>
<dbReference type="CDD" id="cd16040">
    <property type="entry name" value="SPRY_PRY_SNTX"/>
    <property type="match status" value="1"/>
</dbReference>
<comment type="caution">
    <text evidence="9">The sequence shown here is derived from an EMBL/GenBank/DDBJ whole genome shotgun (WGS) entry which is preliminary data.</text>
</comment>
<dbReference type="Pfam" id="PF17776">
    <property type="entry name" value="NLRC4_HD2"/>
    <property type="match status" value="1"/>
</dbReference>
<dbReference type="SUPFAM" id="SSF49899">
    <property type="entry name" value="Concanavalin A-like lectins/glucanases"/>
    <property type="match status" value="1"/>
</dbReference>
<dbReference type="InterPro" id="IPR032675">
    <property type="entry name" value="LRR_dom_sf"/>
</dbReference>
<dbReference type="InterPro" id="IPR006574">
    <property type="entry name" value="PRY"/>
</dbReference>
<dbReference type="InterPro" id="IPR001611">
    <property type="entry name" value="Leu-rich_rpt"/>
</dbReference>
<organism evidence="9 10">
    <name type="scientific">Coilia grayii</name>
    <name type="common">Gray's grenadier anchovy</name>
    <dbReference type="NCBI Taxonomy" id="363190"/>
    <lineage>
        <taxon>Eukaryota</taxon>
        <taxon>Metazoa</taxon>
        <taxon>Chordata</taxon>
        <taxon>Craniata</taxon>
        <taxon>Vertebrata</taxon>
        <taxon>Euteleostomi</taxon>
        <taxon>Actinopterygii</taxon>
        <taxon>Neopterygii</taxon>
        <taxon>Teleostei</taxon>
        <taxon>Clupei</taxon>
        <taxon>Clupeiformes</taxon>
        <taxon>Clupeoidei</taxon>
        <taxon>Engraulidae</taxon>
        <taxon>Coilinae</taxon>
        <taxon>Coilia</taxon>
    </lineage>
</organism>
<dbReference type="InterPro" id="IPR041267">
    <property type="entry name" value="NLRP_HD2"/>
</dbReference>
<keyword evidence="4" id="KW-0677">Repeat</keyword>
<dbReference type="PROSITE" id="PS50188">
    <property type="entry name" value="B302_SPRY"/>
    <property type="match status" value="1"/>
</dbReference>
<reference evidence="9 10" key="1">
    <citation type="submission" date="2024-09" db="EMBL/GenBank/DDBJ databases">
        <title>A chromosome-level genome assembly of Gray's grenadier anchovy, Coilia grayii.</title>
        <authorList>
            <person name="Fu Z."/>
        </authorList>
    </citation>
    <scope>NUCLEOTIDE SEQUENCE [LARGE SCALE GENOMIC DNA]</scope>
    <source>
        <strain evidence="9">G4</strain>
        <tissue evidence="9">Muscle</tissue>
    </source>
</reference>
<keyword evidence="5" id="KW-0547">Nucleotide-binding</keyword>
<dbReference type="Pfam" id="PF13516">
    <property type="entry name" value="LRR_6"/>
    <property type="match status" value="4"/>
</dbReference>
<dbReference type="InterPro" id="IPR043136">
    <property type="entry name" value="B30.2/SPRY_sf"/>
</dbReference>
<accession>A0ABD1JHK0</accession>
<dbReference type="GO" id="GO:0005524">
    <property type="term" value="F:ATP binding"/>
    <property type="evidence" value="ECO:0007669"/>
    <property type="project" value="UniProtKB-KW"/>
</dbReference>
<evidence type="ECO:0000256" key="4">
    <source>
        <dbReference type="ARBA" id="ARBA00022737"/>
    </source>
</evidence>
<evidence type="ECO:0000259" key="8">
    <source>
        <dbReference type="PROSITE" id="PS50837"/>
    </source>
</evidence>
<evidence type="ECO:0000256" key="2">
    <source>
        <dbReference type="ARBA" id="ARBA00022490"/>
    </source>
</evidence>
<dbReference type="InterPro" id="IPR003877">
    <property type="entry name" value="SPRY_dom"/>
</dbReference>
<evidence type="ECO:0000256" key="5">
    <source>
        <dbReference type="ARBA" id="ARBA00022741"/>
    </source>
</evidence>
<dbReference type="InterPro" id="IPR013320">
    <property type="entry name" value="ConA-like_dom_sf"/>
</dbReference>
<evidence type="ECO:0000256" key="3">
    <source>
        <dbReference type="ARBA" id="ARBA00022614"/>
    </source>
</evidence>
<evidence type="ECO:0008006" key="11">
    <source>
        <dbReference type="Google" id="ProtNLM"/>
    </source>
</evidence>
<comment type="subcellular location">
    <subcellularLocation>
        <location evidence="1">Cytoplasm</location>
    </subcellularLocation>
</comment>
<keyword evidence="6" id="KW-0067">ATP-binding</keyword>
<proteinExistence type="predicted"/>
<evidence type="ECO:0000313" key="10">
    <source>
        <dbReference type="Proteomes" id="UP001591681"/>
    </source>
</evidence>
<dbReference type="PANTHER" id="PTHR24106">
    <property type="entry name" value="NACHT, LRR AND CARD DOMAINS-CONTAINING"/>
    <property type="match status" value="1"/>
</dbReference>
<dbReference type="Gene3D" id="2.60.120.920">
    <property type="match status" value="1"/>
</dbReference>
<dbReference type="Pfam" id="PF00622">
    <property type="entry name" value="SPRY"/>
    <property type="match status" value="1"/>
</dbReference>
<dbReference type="Pfam" id="PF05729">
    <property type="entry name" value="NACHT"/>
    <property type="match status" value="1"/>
</dbReference>
<keyword evidence="3" id="KW-0433">Leucine-rich repeat</keyword>
<dbReference type="SMART" id="SM00368">
    <property type="entry name" value="LRR_RI"/>
    <property type="match status" value="7"/>
</dbReference>
<feature type="domain" description="NACHT" evidence="8">
    <location>
        <begin position="31"/>
        <end position="165"/>
    </location>
</feature>
<keyword evidence="2" id="KW-0963">Cytoplasm</keyword>
<keyword evidence="10" id="KW-1185">Reference proteome</keyword>
<dbReference type="AlphaFoldDB" id="A0ABD1JHK0"/>
<evidence type="ECO:0000259" key="7">
    <source>
        <dbReference type="PROSITE" id="PS50188"/>
    </source>
</evidence>
<evidence type="ECO:0000256" key="6">
    <source>
        <dbReference type="ARBA" id="ARBA00022840"/>
    </source>
</evidence>
<dbReference type="GO" id="GO:0005737">
    <property type="term" value="C:cytoplasm"/>
    <property type="evidence" value="ECO:0007669"/>
    <property type="project" value="UniProtKB-SubCell"/>
</dbReference>
<sequence>MEVQWRGRDTSQDPIDCNDIFKSPNESEEIRRVMTKGIAGVGKSVAVQKFTLDWINGKANKDVNFIFVLPFRKLNLLMKDTVSLYGLLLKFYPELKKGCPVEFLKEAKIIFIFDGLDESKFCLNFEGSLISDIEEQSTVDVLIANLVKGDLLNSALIWVTSRPAAAHQITPEHIDRWTEIQGFTDEQKEQYFRNKIQSLDHDQTLADKVLKQIKASRNLYIMCRIPLFCWFLATVLLDMCVKGELEIPKTLTEIYTHFLLIQLKRKEKKSEACKKEAVWEVLESNRDLILKLAKLAYIHLVEDNVLFFKKDLDDCGINLHQDLEKSGMCKEVFVSESVTSFKDRIYCFVHLSIQEYLAALFVFYSFSTGNFEVLTQFALEGQQLHHLLKGVVEKSLKSQNGHLDLFLRFLFGISLESNQKVLQGLLTHTQNTSENLETTIQYVKDTLNRCSQFPERCMNLLLCLVEMKDQSLHTEAQRYIDRGDMLSPAICSTLAYMMLVSEQTQEVFDVSSYNTTDRGRERLVVAIRGCRLAQLVSCGLKEISCKTISCALQSENSPLKELNLSCNNLQDIGIQVLSQGLSHKNCKLETLRLASCNLTGSSCRILSLVLQSSESHLRELDLTNNNLAAEGVQELSPALSLPSCKLEKLILAACNLTGESCGALAAALQSGTSHLMHLDLTNNDLGEPGVDKLSTALGHYNCKLEILKLSGCLVSERACEVLASVLTSKSTCLKGLDLSYNHTEDSGVRLRSKLQAKGCHVKIDPNTEQWMKPGLQKYACELTLDINTAHPELKLSEDKRSVTKGEEDLDYPDRPQRFDVCPQLLCAQGLTGCHYWEADWSGPEVVIGVAYESLERKAHGAICKIGLNRMSYGLWCEGGQLSVRYNLNKTDVPVPTFDCSRIGLYLDWPAGTLSFYAVSSETLFHLHTFHCRVGDPPRPGFPEPLYPGFWLQYGSTVSLGQVT</sequence>
<dbReference type="SUPFAM" id="SSF52540">
    <property type="entry name" value="P-loop containing nucleoside triphosphate hydrolases"/>
    <property type="match status" value="1"/>
</dbReference>
<evidence type="ECO:0000256" key="1">
    <source>
        <dbReference type="ARBA" id="ARBA00004496"/>
    </source>
</evidence>
<dbReference type="PRINTS" id="PR01407">
    <property type="entry name" value="BUTYPHLNCDUF"/>
</dbReference>
<dbReference type="SMART" id="SM00449">
    <property type="entry name" value="SPRY"/>
    <property type="match status" value="1"/>
</dbReference>
<dbReference type="EMBL" id="JBHFQA010000015">
    <property type="protein sequence ID" value="KAL2086259.1"/>
    <property type="molecule type" value="Genomic_DNA"/>
</dbReference>
<dbReference type="Pfam" id="PF17779">
    <property type="entry name" value="WHD_NOD2"/>
    <property type="match status" value="1"/>
</dbReference>
<dbReference type="InterPro" id="IPR027417">
    <property type="entry name" value="P-loop_NTPase"/>
</dbReference>
<dbReference type="InterPro" id="IPR003879">
    <property type="entry name" value="Butyrophylin_SPRY"/>
</dbReference>
<feature type="domain" description="B30.2/SPRY" evidence="7">
    <location>
        <begin position="762"/>
        <end position="963"/>
    </location>
</feature>
<dbReference type="Proteomes" id="UP001591681">
    <property type="component" value="Unassembled WGS sequence"/>
</dbReference>
<dbReference type="InterPro" id="IPR041075">
    <property type="entry name" value="NOD1/2_WH"/>
</dbReference>
<name>A0ABD1JHK0_9TELE</name>
<dbReference type="PROSITE" id="PS50837">
    <property type="entry name" value="NACHT"/>
    <property type="match status" value="1"/>
</dbReference>
<dbReference type="Gene3D" id="3.80.10.10">
    <property type="entry name" value="Ribonuclease Inhibitor"/>
    <property type="match status" value="1"/>
</dbReference>
<protein>
    <recommendedName>
        <fullName evidence="11">NACHT, LRR and PYD domains-containing protein 12-like</fullName>
    </recommendedName>
</protein>
<dbReference type="SMART" id="SM00589">
    <property type="entry name" value="PRY"/>
    <property type="match status" value="1"/>
</dbReference>
<dbReference type="InterPro" id="IPR001870">
    <property type="entry name" value="B30.2/SPRY"/>
</dbReference>
<dbReference type="SUPFAM" id="SSF52047">
    <property type="entry name" value="RNI-like"/>
    <property type="match status" value="1"/>
</dbReference>
<evidence type="ECO:0000313" key="9">
    <source>
        <dbReference type="EMBL" id="KAL2086259.1"/>
    </source>
</evidence>
<dbReference type="Pfam" id="PF13765">
    <property type="entry name" value="PRY"/>
    <property type="match status" value="1"/>
</dbReference>
<dbReference type="Gene3D" id="3.40.50.300">
    <property type="entry name" value="P-loop containing nucleotide triphosphate hydrolases"/>
    <property type="match status" value="1"/>
</dbReference>